<comment type="caution">
    <text evidence="1">The sequence shown here is derived from an EMBL/GenBank/DDBJ whole genome shotgun (WGS) entry which is preliminary data.</text>
</comment>
<keyword evidence="2" id="KW-1185">Reference proteome</keyword>
<evidence type="ECO:0000313" key="1">
    <source>
        <dbReference type="EMBL" id="PPR08187.1"/>
    </source>
</evidence>
<dbReference type="EMBL" id="NHTK01000087">
    <property type="protein sequence ID" value="PPR08187.1"/>
    <property type="molecule type" value="Genomic_DNA"/>
</dbReference>
<reference evidence="1 2" key="1">
    <citation type="journal article" date="2018" name="Evol. Lett.">
        <title>Horizontal gene cluster transfer increased hallucinogenic mushroom diversity.</title>
        <authorList>
            <person name="Reynolds H.T."/>
            <person name="Vijayakumar V."/>
            <person name="Gluck-Thaler E."/>
            <person name="Korotkin H.B."/>
            <person name="Matheny P.B."/>
            <person name="Slot J.C."/>
        </authorList>
    </citation>
    <scope>NUCLEOTIDE SEQUENCE [LARGE SCALE GENOMIC DNA]</scope>
    <source>
        <strain evidence="1 2">2629</strain>
    </source>
</reference>
<evidence type="ECO:0000313" key="2">
    <source>
        <dbReference type="Proteomes" id="UP000284842"/>
    </source>
</evidence>
<dbReference type="Proteomes" id="UP000284842">
    <property type="component" value="Unassembled WGS sequence"/>
</dbReference>
<protein>
    <submittedName>
        <fullName evidence="1">Uncharacterized protein</fullName>
    </submittedName>
</protein>
<dbReference type="InParanoid" id="A0A409YYT6"/>
<organism evidence="1 2">
    <name type="scientific">Panaeolus cyanescens</name>
    <dbReference type="NCBI Taxonomy" id="181874"/>
    <lineage>
        <taxon>Eukaryota</taxon>
        <taxon>Fungi</taxon>
        <taxon>Dikarya</taxon>
        <taxon>Basidiomycota</taxon>
        <taxon>Agaricomycotina</taxon>
        <taxon>Agaricomycetes</taxon>
        <taxon>Agaricomycetidae</taxon>
        <taxon>Agaricales</taxon>
        <taxon>Agaricineae</taxon>
        <taxon>Galeropsidaceae</taxon>
        <taxon>Panaeolus</taxon>
    </lineage>
</organism>
<gene>
    <name evidence="1" type="ORF">CVT24_001537</name>
</gene>
<sequence length="364" mass="39447">MSDRGPGRIYPIIVPYTLLHNKTRNWHQTYVTKTIEKYFKGNFRDPTAVGGTISNPVGSSITVYGLINSTQPLSNASNSTASYLTWECSVDGIKSPPTPTSISTYTQPLLPTPAGTLTSADLRSLLFPFCTIKGLDSNQRHTLNFGVTHNPSVSPNANSDPEPILQLHHLEYLPNPNTRIMRQTVKVASSDPLIEYSPGWEYGFGGVPAHSTAINGSTMSIKFFGRELSWMTTILPQFEPNTRIASAPGHFSIEIDNNPPLTIQIPSSSSTNQSQPNHTLFTIADDVALSNDHILKVTFLTSESNSNSPSPSSSESPRLFLDHLIIQDTIIPRSRLTNGVAPGSTTETKKALGISIGSALGDGE</sequence>
<accession>A0A409YYT6</accession>
<name>A0A409YYT6_9AGAR</name>
<dbReference type="AlphaFoldDB" id="A0A409YYT6"/>
<proteinExistence type="predicted"/>